<dbReference type="EMBL" id="CACSIO010000045">
    <property type="protein sequence ID" value="CAA0121299.1"/>
    <property type="molecule type" value="Genomic_DNA"/>
</dbReference>
<dbReference type="AlphaFoldDB" id="A0A5S9QSQ1"/>
<gene>
    <name evidence="1" type="ORF">OPDIPICF_02405</name>
</gene>
<name>A0A5S9QSQ1_9GAMM</name>
<evidence type="ECO:0000313" key="1">
    <source>
        <dbReference type="EMBL" id="CAA0121299.1"/>
    </source>
</evidence>
<reference evidence="1 2" key="1">
    <citation type="submission" date="2019-11" db="EMBL/GenBank/DDBJ databases">
        <authorList>
            <person name="Holert J."/>
        </authorList>
    </citation>
    <scope>NUCLEOTIDE SEQUENCE [LARGE SCALE GENOMIC DNA]</scope>
    <source>
        <strain evidence="1">SB11_3</strain>
    </source>
</reference>
<accession>A0A5S9QSQ1</accession>
<protein>
    <submittedName>
        <fullName evidence="1">Uncharacterized protein</fullName>
    </submittedName>
</protein>
<sequence length="229" mass="25346">MPSSFWASLPSLYGNSSAYSVWNSLHLNGMYEPPQGALTIYACVMENDDVVLAEEPIKGAVLCEGQNVYFLPYKPYSVMSASWADLESFHYFYTTKLAGCRFATNVAGVHHVPHHTRFGSDSSGREKALSNAPGGLNKARRLSCNNRLAVPGEQNNPSIYLHGAYDMEGYSPSCAYVFGFKQGQKWTFKTLKESIPEDAPGTHKQFETESGAKIDVETGIAGDRYWLDF</sequence>
<organism evidence="1 2">
    <name type="scientific">BD1-7 clade bacterium</name>
    <dbReference type="NCBI Taxonomy" id="2029982"/>
    <lineage>
        <taxon>Bacteria</taxon>
        <taxon>Pseudomonadati</taxon>
        <taxon>Pseudomonadota</taxon>
        <taxon>Gammaproteobacteria</taxon>
        <taxon>Cellvibrionales</taxon>
        <taxon>Spongiibacteraceae</taxon>
        <taxon>BD1-7 clade</taxon>
    </lineage>
</organism>
<evidence type="ECO:0000313" key="2">
    <source>
        <dbReference type="Proteomes" id="UP000441399"/>
    </source>
</evidence>
<dbReference type="Proteomes" id="UP000441399">
    <property type="component" value="Unassembled WGS sequence"/>
</dbReference>
<keyword evidence="2" id="KW-1185">Reference proteome</keyword>
<proteinExistence type="predicted"/>